<feature type="region of interest" description="Disordered" evidence="2">
    <location>
        <begin position="528"/>
        <end position="621"/>
    </location>
</feature>
<dbReference type="GO" id="GO:0004252">
    <property type="term" value="F:serine-type endopeptidase activity"/>
    <property type="evidence" value="ECO:0007669"/>
    <property type="project" value="UniProtKB-UniRule"/>
</dbReference>
<dbReference type="GO" id="GO:0006508">
    <property type="term" value="P:proteolysis"/>
    <property type="evidence" value="ECO:0007669"/>
    <property type="project" value="UniProtKB-KW"/>
</dbReference>
<evidence type="ECO:0000313" key="4">
    <source>
        <dbReference type="EMBL" id="ORY52158.1"/>
    </source>
</evidence>
<evidence type="ECO:0000313" key="5">
    <source>
        <dbReference type="Proteomes" id="UP000193920"/>
    </source>
</evidence>
<evidence type="ECO:0000256" key="2">
    <source>
        <dbReference type="SAM" id="MobiDB-lite"/>
    </source>
</evidence>
<keyword evidence="1" id="KW-0378">Hydrolase</keyword>
<dbReference type="Gene3D" id="3.40.50.200">
    <property type="entry name" value="Peptidase S8/S53 domain"/>
    <property type="match status" value="1"/>
</dbReference>
<dbReference type="InterPro" id="IPR052504">
    <property type="entry name" value="Mucin_signaling_protection"/>
</dbReference>
<dbReference type="Proteomes" id="UP000193920">
    <property type="component" value="Unassembled WGS sequence"/>
</dbReference>
<feature type="domain" description="Peptidase S8/S53" evidence="3">
    <location>
        <begin position="283"/>
        <end position="482"/>
    </location>
</feature>
<dbReference type="Pfam" id="PF00082">
    <property type="entry name" value="Peptidase_S8"/>
    <property type="match status" value="1"/>
</dbReference>
<sequence length="621" mass="70066">MEMENIEIYANKCRSRMYVEVEWVAILFLNFVFINTKVVEEEQETKNIDQYYLIYVNNIYGDIPITSSSKNKYRKRDESIVFVESLVEEIHNLVIDNKDTYKNQKKLKEIEGNAQLKKRKENDEIVSYGDSEFVFPISSVSKSTILKAYLSVELVKRVKSLDNVIDCTPILINGYSASENFYNIEDIKRETHWKDVSIRDPADLHLSLISQGRFNESLVHVYDDSYYYPTSAGKDVDVIIVDSSFHFDYSEFSNTNDRTVKCLGVVKNGILKKSSDSKNCGICSIQHGERVSDALGGIKHGVASRANIYGVALNNRDGFYTNEEVLGALQYVMENLIRPHKTIINYSIFSYELKEYSESLFFRQLRLLIEEITKKGAIFFACAANDHRKIGGDTEYRYYPCELDNVICVGGLDMEDFTNEYIIHSRSNYGPSVNLYAPYTVVSLIKYDEKSDLSFEHSHGSSFSSPITAGIAATIMSENSNIKFDYKSMLQYLIDLGEKGIISGLEKDDNNVFVNNGKHITCSTSSIENKTTTTTSSKTTKPTSSKTTKLTSSKTTKPTSSKTTKLTSSKTTKLTSSKTTKPTSSKTTKLTSSKTTKPTSSKTTKPTSSKTTKPTSNYYNS</sequence>
<feature type="compositionally biased region" description="Low complexity" evidence="2">
    <location>
        <begin position="530"/>
        <end position="621"/>
    </location>
</feature>
<dbReference type="SUPFAM" id="SSF52743">
    <property type="entry name" value="Subtilisin-like"/>
    <property type="match status" value="1"/>
</dbReference>
<comment type="similarity">
    <text evidence="1">Belongs to the peptidase S8 family.</text>
</comment>
<reference evidence="4 5" key="1">
    <citation type="submission" date="2016-08" db="EMBL/GenBank/DDBJ databases">
        <title>A Parts List for Fungal Cellulosomes Revealed by Comparative Genomics.</title>
        <authorList>
            <consortium name="DOE Joint Genome Institute"/>
            <person name="Haitjema C.H."/>
            <person name="Gilmore S.P."/>
            <person name="Henske J.K."/>
            <person name="Solomon K.V."/>
            <person name="De Groot R."/>
            <person name="Kuo A."/>
            <person name="Mondo S.J."/>
            <person name="Salamov A.A."/>
            <person name="Labutti K."/>
            <person name="Zhao Z."/>
            <person name="Chiniquy J."/>
            <person name="Barry K."/>
            <person name="Brewer H.M."/>
            <person name="Purvine S.O."/>
            <person name="Wright A.T."/>
            <person name="Boxma B."/>
            <person name="Van Alen T."/>
            <person name="Hackstein J.H."/>
            <person name="Baker S.E."/>
            <person name="Grigoriev I.V."/>
            <person name="O'Malley M.A."/>
        </authorList>
    </citation>
    <scope>NUCLEOTIDE SEQUENCE [LARGE SCALE GENOMIC DNA]</scope>
    <source>
        <strain evidence="4 5">G1</strain>
    </source>
</reference>
<dbReference type="PANTHER" id="PTHR24041:SF30">
    <property type="entry name" value="MUCIN-3A"/>
    <property type="match status" value="1"/>
</dbReference>
<dbReference type="PROSITE" id="PS51892">
    <property type="entry name" value="SUBTILASE"/>
    <property type="match status" value="1"/>
</dbReference>
<proteinExistence type="inferred from homology"/>
<dbReference type="AlphaFoldDB" id="A0A1Y2CYR3"/>
<dbReference type="EMBL" id="MCOG01000094">
    <property type="protein sequence ID" value="ORY52158.1"/>
    <property type="molecule type" value="Genomic_DNA"/>
</dbReference>
<name>A0A1Y2CYR3_9FUNG</name>
<evidence type="ECO:0000256" key="1">
    <source>
        <dbReference type="PROSITE-ProRule" id="PRU01240"/>
    </source>
</evidence>
<dbReference type="InterPro" id="IPR036852">
    <property type="entry name" value="Peptidase_S8/S53_dom_sf"/>
</dbReference>
<dbReference type="InterPro" id="IPR000209">
    <property type="entry name" value="Peptidase_S8/S53_dom"/>
</dbReference>
<keyword evidence="5" id="KW-1185">Reference proteome</keyword>
<evidence type="ECO:0000259" key="3">
    <source>
        <dbReference type="Pfam" id="PF00082"/>
    </source>
</evidence>
<comment type="caution">
    <text evidence="4">The sequence shown here is derived from an EMBL/GenBank/DDBJ whole genome shotgun (WGS) entry which is preliminary data.</text>
</comment>
<protein>
    <submittedName>
        <fullName evidence="4">Subtilisin-like protein</fullName>
    </submittedName>
</protein>
<accession>A0A1Y2CYR3</accession>
<organism evidence="4 5">
    <name type="scientific">Neocallimastix californiae</name>
    <dbReference type="NCBI Taxonomy" id="1754190"/>
    <lineage>
        <taxon>Eukaryota</taxon>
        <taxon>Fungi</taxon>
        <taxon>Fungi incertae sedis</taxon>
        <taxon>Chytridiomycota</taxon>
        <taxon>Chytridiomycota incertae sedis</taxon>
        <taxon>Neocallimastigomycetes</taxon>
        <taxon>Neocallimastigales</taxon>
        <taxon>Neocallimastigaceae</taxon>
        <taxon>Neocallimastix</taxon>
    </lineage>
</organism>
<feature type="active site" description="Charge relay system" evidence="1">
    <location>
        <position position="462"/>
    </location>
</feature>
<feature type="active site" description="Charge relay system" evidence="1">
    <location>
        <position position="287"/>
    </location>
</feature>
<dbReference type="STRING" id="1754190.A0A1Y2CYR3"/>
<dbReference type="PANTHER" id="PTHR24041">
    <property type="entry name" value="MUCIN"/>
    <property type="match status" value="1"/>
</dbReference>
<feature type="active site" description="Charge relay system" evidence="1">
    <location>
        <position position="242"/>
    </location>
</feature>
<keyword evidence="1" id="KW-0720">Serine protease</keyword>
<keyword evidence="1" id="KW-0645">Protease</keyword>
<gene>
    <name evidence="4" type="ORF">LY90DRAFT_508278</name>
</gene>
<dbReference type="OrthoDB" id="206201at2759"/>